<name>A0A2P6P3E8_ROSCH</name>
<dbReference type="Gene3D" id="1.20.1280.50">
    <property type="match status" value="1"/>
</dbReference>
<dbReference type="InterPro" id="IPR036047">
    <property type="entry name" value="F-box-like_dom_sf"/>
</dbReference>
<dbReference type="PANTHER" id="PTHR31672:SF13">
    <property type="entry name" value="F-BOX PROTEIN CPR30-LIKE"/>
    <property type="match status" value="1"/>
</dbReference>
<feature type="domain" description="F-box" evidence="1">
    <location>
        <begin position="1"/>
        <end position="44"/>
    </location>
</feature>
<dbReference type="NCBIfam" id="TIGR01640">
    <property type="entry name" value="F_box_assoc_1"/>
    <property type="match status" value="1"/>
</dbReference>
<dbReference type="PANTHER" id="PTHR31672">
    <property type="entry name" value="BNACNNG10540D PROTEIN"/>
    <property type="match status" value="1"/>
</dbReference>
<protein>
    <submittedName>
        <fullName evidence="2">Putative F-box domain-containing protein</fullName>
    </submittedName>
</protein>
<dbReference type="Pfam" id="PF00646">
    <property type="entry name" value="F-box"/>
    <property type="match status" value="1"/>
</dbReference>
<dbReference type="AlphaFoldDB" id="A0A2P6P3E8"/>
<organism evidence="2 3">
    <name type="scientific">Rosa chinensis</name>
    <name type="common">China rose</name>
    <dbReference type="NCBI Taxonomy" id="74649"/>
    <lineage>
        <taxon>Eukaryota</taxon>
        <taxon>Viridiplantae</taxon>
        <taxon>Streptophyta</taxon>
        <taxon>Embryophyta</taxon>
        <taxon>Tracheophyta</taxon>
        <taxon>Spermatophyta</taxon>
        <taxon>Magnoliopsida</taxon>
        <taxon>eudicotyledons</taxon>
        <taxon>Gunneridae</taxon>
        <taxon>Pentapetalae</taxon>
        <taxon>rosids</taxon>
        <taxon>fabids</taxon>
        <taxon>Rosales</taxon>
        <taxon>Rosaceae</taxon>
        <taxon>Rosoideae</taxon>
        <taxon>Rosoideae incertae sedis</taxon>
        <taxon>Rosa</taxon>
    </lineage>
</organism>
<dbReference type="Proteomes" id="UP000238479">
    <property type="component" value="Chromosome 7"/>
</dbReference>
<dbReference type="InterPro" id="IPR013187">
    <property type="entry name" value="F-box-assoc_dom_typ3"/>
</dbReference>
<proteinExistence type="predicted"/>
<dbReference type="InterPro" id="IPR001810">
    <property type="entry name" value="F-box_dom"/>
</dbReference>
<dbReference type="Pfam" id="PF08268">
    <property type="entry name" value="FBA_3"/>
    <property type="match status" value="1"/>
</dbReference>
<sequence length="388" mass="45640">MEYLPQDLIHEIVLRLPVKCLIRFSFVSKLWKAVIHSKDFIRKHRQRFNLNHLNDFALIRHHVESDPHDHFYSVTFSGDDTTLEEERLKHPLYSLEESDRLGLQSGIVAFCNGLILLHVRSKKYDLGLFLWNPMISKHKIIPTPFKWARGQFSNRMYGLGYHSAEDDLKVLVLTEDHDNRSHSLFGQINLTMDLKVYSVALNRWKRIEKLPPSNLRIYVNHQSNMVSMNDSRVAWLMRDNDQLDLYMVVTFDLVKEEYQFFRVPILIRGPGVVKLMAFGGFLCFLRCYTGDCINVWFTKDCDSCWSLEPVVLNCEPLFFDGERFLLNHDGNDKLIWYNIKTQKHDYGTEIRWHTRSNRCTETTLCVGDLSLLLDADPDGRRSYFGHLF</sequence>
<evidence type="ECO:0000259" key="1">
    <source>
        <dbReference type="PROSITE" id="PS50181"/>
    </source>
</evidence>
<dbReference type="EMBL" id="PDCK01000045">
    <property type="protein sequence ID" value="PRQ16431.1"/>
    <property type="molecule type" value="Genomic_DNA"/>
</dbReference>
<keyword evidence="3" id="KW-1185">Reference proteome</keyword>
<dbReference type="InterPro" id="IPR050796">
    <property type="entry name" value="SCF_F-box_component"/>
</dbReference>
<evidence type="ECO:0000313" key="3">
    <source>
        <dbReference type="Proteomes" id="UP000238479"/>
    </source>
</evidence>
<dbReference type="PROSITE" id="PS50181">
    <property type="entry name" value="FBOX"/>
    <property type="match status" value="1"/>
</dbReference>
<dbReference type="InterPro" id="IPR017451">
    <property type="entry name" value="F-box-assoc_interact_dom"/>
</dbReference>
<dbReference type="Gramene" id="PRQ16431">
    <property type="protein sequence ID" value="PRQ16431"/>
    <property type="gene ID" value="RchiOBHm_Chr7g0184151"/>
</dbReference>
<comment type="caution">
    <text evidence="2">The sequence shown here is derived from an EMBL/GenBank/DDBJ whole genome shotgun (WGS) entry which is preliminary data.</text>
</comment>
<dbReference type="STRING" id="74649.A0A2P6P3E8"/>
<dbReference type="OrthoDB" id="591557at2759"/>
<evidence type="ECO:0000313" key="2">
    <source>
        <dbReference type="EMBL" id="PRQ16431.1"/>
    </source>
</evidence>
<accession>A0A2P6P3E8</accession>
<gene>
    <name evidence="2" type="ORF">RchiOBHm_Chr7g0184151</name>
</gene>
<dbReference type="CDD" id="cd22157">
    <property type="entry name" value="F-box_AtFBW1-like"/>
    <property type="match status" value="1"/>
</dbReference>
<dbReference type="SUPFAM" id="SSF81383">
    <property type="entry name" value="F-box domain"/>
    <property type="match status" value="1"/>
</dbReference>
<dbReference type="SMART" id="SM00256">
    <property type="entry name" value="FBOX"/>
    <property type="match status" value="1"/>
</dbReference>
<reference evidence="2 3" key="1">
    <citation type="journal article" date="2018" name="Nat. Genet.">
        <title>The Rosa genome provides new insights in the design of modern roses.</title>
        <authorList>
            <person name="Bendahmane M."/>
        </authorList>
    </citation>
    <scope>NUCLEOTIDE SEQUENCE [LARGE SCALE GENOMIC DNA]</scope>
    <source>
        <strain evidence="3">cv. Old Blush</strain>
    </source>
</reference>